<keyword evidence="4" id="KW-1185">Reference proteome</keyword>
<dbReference type="CDD" id="cd16105">
    <property type="entry name" value="Ubl_ASPSCR1_like"/>
    <property type="match status" value="1"/>
</dbReference>
<accession>A0AAD9MAY0</accession>
<dbReference type="GO" id="GO:0012506">
    <property type="term" value="C:vesicle membrane"/>
    <property type="evidence" value="ECO:0007669"/>
    <property type="project" value="TreeGrafter"/>
</dbReference>
<dbReference type="GO" id="GO:0005737">
    <property type="term" value="C:cytoplasm"/>
    <property type="evidence" value="ECO:0007669"/>
    <property type="project" value="TreeGrafter"/>
</dbReference>
<comment type="caution">
    <text evidence="3">The sequence shown here is derived from an EMBL/GenBank/DDBJ whole genome shotgun (WGS) entry which is preliminary data.</text>
</comment>
<dbReference type="EMBL" id="JAQQPM010000003">
    <property type="protein sequence ID" value="KAK2069482.1"/>
    <property type="molecule type" value="Genomic_DNA"/>
</dbReference>
<dbReference type="SUPFAM" id="SSF54236">
    <property type="entry name" value="Ubiquitin-like"/>
    <property type="match status" value="1"/>
</dbReference>
<dbReference type="GO" id="GO:0006886">
    <property type="term" value="P:intracellular protein transport"/>
    <property type="evidence" value="ECO:0007669"/>
    <property type="project" value="TreeGrafter"/>
</dbReference>
<reference evidence="3" key="1">
    <citation type="journal article" date="2023" name="Mol. Plant Microbe Interact.">
        <title>Elucidating the Obligate Nature and Biological Capacity of an Invasive Fungal Corn Pathogen.</title>
        <authorList>
            <person name="MacCready J.S."/>
            <person name="Roggenkamp E.M."/>
            <person name="Gdanetz K."/>
            <person name="Chilvers M.I."/>
        </authorList>
    </citation>
    <scope>NUCLEOTIDE SEQUENCE</scope>
    <source>
        <strain evidence="3">PM02</strain>
    </source>
</reference>
<dbReference type="PANTHER" id="PTHR46467:SF1">
    <property type="entry name" value="TETHER CONTAINING UBX DOMAIN FOR GLUT4"/>
    <property type="match status" value="1"/>
</dbReference>
<dbReference type="GO" id="GO:0005634">
    <property type="term" value="C:nucleus"/>
    <property type="evidence" value="ECO:0007669"/>
    <property type="project" value="TreeGrafter"/>
</dbReference>
<feature type="compositionally biased region" description="Low complexity" evidence="1">
    <location>
        <begin position="285"/>
        <end position="298"/>
    </location>
</feature>
<organism evidence="3 4">
    <name type="scientific">Phyllachora maydis</name>
    <dbReference type="NCBI Taxonomy" id="1825666"/>
    <lineage>
        <taxon>Eukaryota</taxon>
        <taxon>Fungi</taxon>
        <taxon>Dikarya</taxon>
        <taxon>Ascomycota</taxon>
        <taxon>Pezizomycotina</taxon>
        <taxon>Sordariomycetes</taxon>
        <taxon>Sordariomycetidae</taxon>
        <taxon>Phyllachorales</taxon>
        <taxon>Phyllachoraceae</taxon>
        <taxon>Phyllachora</taxon>
    </lineage>
</organism>
<dbReference type="AlphaFoldDB" id="A0AAD9MAY0"/>
<feature type="compositionally biased region" description="Low complexity" evidence="1">
    <location>
        <begin position="310"/>
        <end position="320"/>
    </location>
</feature>
<evidence type="ECO:0000256" key="1">
    <source>
        <dbReference type="SAM" id="MobiDB-lite"/>
    </source>
</evidence>
<dbReference type="InterPro" id="IPR029071">
    <property type="entry name" value="Ubiquitin-like_domsf"/>
</dbReference>
<proteinExistence type="predicted"/>
<dbReference type="Pfam" id="PF11470">
    <property type="entry name" value="TUG-UBL1"/>
    <property type="match status" value="1"/>
</dbReference>
<sequence length="538" mass="57215">MASHVEVMSTDLRRAKIKVTPGTYMVDVRDEACVKLNLSSDNYLLKHKQKVVDLTGPWRTTGLPSGAKLELVVKSNTTSVVTIRVDIQSSTPGEPTVQRELDKIPTSMNLWQVLRQAEETGEKKLNITARATPRVANRPLAGVGSGQLYYEAPVVNIIGREYASLSHLQKTLSQCGIDSGTRRVLLRVSFRASEQTLHDAMEEIGKFMKDTEADAKGDAVALAQGNAEAAAQSAATKPPAVEPASADVTPDQAAPAGDGTTEPSGEPMDTEPSPAQPEQTAQRLSGPAAQSPSSSGPFPDDPLQPTGIFSAPTASTPAAALTTDPDHIFEPSIAHAQLRQHQLQQRAQNTRLKSDAELAAVAAAQAARLASVLSVAIKVRFPDGMAAQWTVGPAHTGAFLHAAVRGVMRHPEAPFKLVVPGGSPVIEDRDDEARLLIKGYGFRGNVLVNLLWEEGASEAARRGPFLKDVVARQARALVVPEVPQGEGAEDEGQKVPTSKPKPSQGAGEVFLLLDLLASFAANPTTFMTGASVSRRCDR</sequence>
<dbReference type="Gene3D" id="3.10.20.90">
    <property type="entry name" value="Phosphatidylinositol 3-kinase Catalytic Subunit, Chain A, domain 1"/>
    <property type="match status" value="1"/>
</dbReference>
<evidence type="ECO:0000313" key="3">
    <source>
        <dbReference type="EMBL" id="KAK2069482.1"/>
    </source>
</evidence>
<name>A0AAD9MAY0_9PEZI</name>
<feature type="region of interest" description="Disordered" evidence="1">
    <location>
        <begin position="481"/>
        <end position="503"/>
    </location>
</feature>
<evidence type="ECO:0000259" key="2">
    <source>
        <dbReference type="Pfam" id="PF11470"/>
    </source>
</evidence>
<dbReference type="InterPro" id="IPR021569">
    <property type="entry name" value="TUG-UBL1"/>
</dbReference>
<protein>
    <recommendedName>
        <fullName evidence="2">TUG ubiquitin-like domain-containing protein</fullName>
    </recommendedName>
</protein>
<dbReference type="Proteomes" id="UP001217918">
    <property type="component" value="Unassembled WGS sequence"/>
</dbReference>
<dbReference type="PANTHER" id="PTHR46467">
    <property type="entry name" value="TETHER CONTAINING UBX DOMAIN FOR GLUT4"/>
    <property type="match status" value="1"/>
</dbReference>
<gene>
    <name evidence="3" type="ORF">P8C59_004062</name>
</gene>
<feature type="region of interest" description="Disordered" evidence="1">
    <location>
        <begin position="230"/>
        <end position="323"/>
    </location>
</feature>
<feature type="compositionally biased region" description="Low complexity" evidence="1">
    <location>
        <begin position="230"/>
        <end position="239"/>
    </location>
</feature>
<feature type="domain" description="TUG ubiquitin-like" evidence="2">
    <location>
        <begin position="9"/>
        <end position="71"/>
    </location>
</feature>
<evidence type="ECO:0000313" key="4">
    <source>
        <dbReference type="Proteomes" id="UP001217918"/>
    </source>
</evidence>